<keyword evidence="2 4" id="KW-0560">Oxidoreductase</keyword>
<dbReference type="Pfam" id="PF00881">
    <property type="entry name" value="Nitroreductase"/>
    <property type="match status" value="1"/>
</dbReference>
<sequence>METLETLLTRRSIRAYEDRMPAQELIDKVMEAGLYAASGKNMQTAIIVEVTNKEVRKRLSVINAEIMGTTADPFYGAPVVLAVLADKSSPNYVYDGALMMGNLMNAAHAVGLGSCWINRARETFDRADGRQMLEECGVKGDYEGIGFCILGFAAKEGKAAPRKSGRVYYVK</sequence>
<dbReference type="PANTHER" id="PTHR43673">
    <property type="entry name" value="NAD(P)H NITROREDUCTASE YDGI-RELATED"/>
    <property type="match status" value="1"/>
</dbReference>
<dbReference type="CDD" id="cd02136">
    <property type="entry name" value="PnbA_NfnB-like"/>
    <property type="match status" value="1"/>
</dbReference>
<dbReference type="PANTHER" id="PTHR43673:SF10">
    <property type="entry name" value="NADH DEHYDROGENASE_NAD(P)H NITROREDUCTASE XCC3605-RELATED"/>
    <property type="match status" value="1"/>
</dbReference>
<evidence type="ECO:0000256" key="2">
    <source>
        <dbReference type="ARBA" id="ARBA00023002"/>
    </source>
</evidence>
<evidence type="ECO:0000259" key="3">
    <source>
        <dbReference type="Pfam" id="PF00881"/>
    </source>
</evidence>
<dbReference type="GO" id="GO:0008752">
    <property type="term" value="F:FMN reductase [NAD(P)H] activity"/>
    <property type="evidence" value="ECO:0007669"/>
    <property type="project" value="UniProtKB-EC"/>
</dbReference>
<evidence type="ECO:0000256" key="1">
    <source>
        <dbReference type="ARBA" id="ARBA00007118"/>
    </source>
</evidence>
<proteinExistence type="inferred from homology"/>
<dbReference type="EC" id="1.5.1.39" evidence="4"/>
<feature type="domain" description="Nitroreductase" evidence="3">
    <location>
        <begin position="8"/>
        <end position="145"/>
    </location>
</feature>
<organism evidence="4 5">
    <name type="scientific">Prevotella denticola</name>
    <dbReference type="NCBI Taxonomy" id="28129"/>
    <lineage>
        <taxon>Bacteria</taxon>
        <taxon>Pseudomonadati</taxon>
        <taxon>Bacteroidota</taxon>
        <taxon>Bacteroidia</taxon>
        <taxon>Bacteroidales</taxon>
        <taxon>Prevotellaceae</taxon>
        <taxon>Prevotella</taxon>
    </lineage>
</organism>
<dbReference type="InterPro" id="IPR000415">
    <property type="entry name" value="Nitroreductase-like"/>
</dbReference>
<evidence type="ECO:0000313" key="5">
    <source>
        <dbReference type="Proteomes" id="UP000255469"/>
    </source>
</evidence>
<evidence type="ECO:0000313" key="4">
    <source>
        <dbReference type="EMBL" id="SUB86885.1"/>
    </source>
</evidence>
<gene>
    <name evidence="4" type="primary">nfrA2_1</name>
    <name evidence="4" type="ORF">NCTC13067_00537</name>
</gene>
<dbReference type="InterPro" id="IPR029479">
    <property type="entry name" value="Nitroreductase"/>
</dbReference>
<protein>
    <submittedName>
        <fullName evidence="4">FMN reductase [NAD(P)H]</fullName>
        <ecNumber evidence="4">1.5.1.39</ecNumber>
    </submittedName>
</protein>
<dbReference type="EMBL" id="UGTM01000001">
    <property type="protein sequence ID" value="SUB86885.1"/>
    <property type="molecule type" value="Genomic_DNA"/>
</dbReference>
<dbReference type="Proteomes" id="UP000255469">
    <property type="component" value="Unassembled WGS sequence"/>
</dbReference>
<comment type="similarity">
    <text evidence="1">Belongs to the nitroreductase family.</text>
</comment>
<dbReference type="Gene3D" id="3.40.109.10">
    <property type="entry name" value="NADH Oxidase"/>
    <property type="match status" value="1"/>
</dbReference>
<dbReference type="AlphaFoldDB" id="A0A379E2M4"/>
<name>A0A379E2M4_9BACT</name>
<accession>A0A379E2M4</accession>
<dbReference type="RefSeq" id="WP_025067676.1">
    <property type="nucleotide sequence ID" value="NZ_CAUVPN010000013.1"/>
</dbReference>
<reference evidence="4 5" key="1">
    <citation type="submission" date="2018-06" db="EMBL/GenBank/DDBJ databases">
        <authorList>
            <consortium name="Pathogen Informatics"/>
            <person name="Doyle S."/>
        </authorList>
    </citation>
    <scope>NUCLEOTIDE SEQUENCE [LARGE SCALE GENOMIC DNA]</scope>
    <source>
        <strain evidence="4 5">NCTC13067</strain>
    </source>
</reference>
<dbReference type="SUPFAM" id="SSF55469">
    <property type="entry name" value="FMN-dependent nitroreductase-like"/>
    <property type="match status" value="1"/>
</dbReference>